<evidence type="ECO:0000256" key="7">
    <source>
        <dbReference type="HAMAP-Rule" id="MF_01057"/>
    </source>
</evidence>
<dbReference type="PROSITE" id="PS51625">
    <property type="entry name" value="SAM_MT_TRMB"/>
    <property type="match status" value="1"/>
</dbReference>
<feature type="binding site" evidence="7">
    <location>
        <position position="62"/>
    </location>
    <ligand>
        <name>S-adenosyl-L-methionine</name>
        <dbReference type="ChEBI" id="CHEBI:59789"/>
    </ligand>
</feature>
<evidence type="ECO:0000256" key="1">
    <source>
        <dbReference type="ARBA" id="ARBA00000142"/>
    </source>
</evidence>
<comment type="catalytic activity">
    <reaction evidence="1 7">
        <text>guanosine(46) in tRNA + S-adenosyl-L-methionine = N(7)-methylguanosine(46) in tRNA + S-adenosyl-L-homocysteine</text>
        <dbReference type="Rhea" id="RHEA:42708"/>
        <dbReference type="Rhea" id="RHEA-COMP:10188"/>
        <dbReference type="Rhea" id="RHEA-COMP:10189"/>
        <dbReference type="ChEBI" id="CHEBI:57856"/>
        <dbReference type="ChEBI" id="CHEBI:59789"/>
        <dbReference type="ChEBI" id="CHEBI:74269"/>
        <dbReference type="ChEBI" id="CHEBI:74480"/>
        <dbReference type="EC" id="2.1.1.33"/>
    </reaction>
</comment>
<feature type="binding site" evidence="7">
    <location>
        <position position="114"/>
    </location>
    <ligand>
        <name>S-adenosyl-L-methionine</name>
        <dbReference type="ChEBI" id="CHEBI:59789"/>
    </ligand>
</feature>
<organism evidence="8">
    <name type="scientific">Gracilinema caldarium</name>
    <dbReference type="NCBI Taxonomy" id="215591"/>
    <lineage>
        <taxon>Bacteria</taxon>
        <taxon>Pseudomonadati</taxon>
        <taxon>Spirochaetota</taxon>
        <taxon>Spirochaetia</taxon>
        <taxon>Spirochaetales</taxon>
        <taxon>Breznakiellaceae</taxon>
        <taxon>Gracilinema</taxon>
    </lineage>
</organism>
<keyword evidence="3 7" id="KW-0489">Methyltransferase</keyword>
<protein>
    <recommendedName>
        <fullName evidence="7">tRNA (guanine-N(7)-)-methyltransferase</fullName>
        <ecNumber evidence="7">2.1.1.33</ecNumber>
    </recommendedName>
    <alternativeName>
        <fullName evidence="7">tRNA (guanine(46)-N(7))-methyltransferase</fullName>
    </alternativeName>
    <alternativeName>
        <fullName evidence="7">tRNA(m7G46)-methyltransferase</fullName>
    </alternativeName>
</protein>
<feature type="binding site" evidence="7">
    <location>
        <position position="137"/>
    </location>
    <ligand>
        <name>S-adenosyl-L-methionine</name>
        <dbReference type="ChEBI" id="CHEBI:59789"/>
    </ligand>
</feature>
<keyword evidence="5 7" id="KW-0949">S-adenosyl-L-methionine</keyword>
<comment type="pathway">
    <text evidence="7">tRNA modification; N(7)-methylguanine-tRNA biosynthesis.</text>
</comment>
<sequence length="231" mass="26693">MEEESKETALGTIRSFVLRAGRMSDAQRRSYEKLSPLYCIPYEKRILDLRALFGNDHPVVVEIGFGMGSATAQLADQNRNINYIGIEVHRPGVGKLLWEIEQRGLENIRIIEHDAVEVLQDMLGVESVDAFHVFFPDPWPKKRHHKRRLIKRPFTDLLVSRMKRGAYFYMATDWADYGTWALAELSATPGLENPYPGFAPRQEWRPLTKFEKKGLDKAHEVSEIYMVRSKT</sequence>
<name>A0A7C3I4D7_9SPIR</name>
<evidence type="ECO:0000256" key="2">
    <source>
        <dbReference type="ARBA" id="ARBA00003015"/>
    </source>
</evidence>
<dbReference type="SUPFAM" id="SSF53335">
    <property type="entry name" value="S-adenosyl-L-methionine-dependent methyltransferases"/>
    <property type="match status" value="1"/>
</dbReference>
<comment type="caution">
    <text evidence="7">Lacks conserved residue(s) required for the propagation of feature annotation.</text>
</comment>
<evidence type="ECO:0000256" key="5">
    <source>
        <dbReference type="ARBA" id="ARBA00022691"/>
    </source>
</evidence>
<feature type="binding site" evidence="7">
    <location>
        <position position="141"/>
    </location>
    <ligand>
        <name>substrate</name>
    </ligand>
</feature>
<dbReference type="InterPro" id="IPR029063">
    <property type="entry name" value="SAM-dependent_MTases_sf"/>
</dbReference>
<dbReference type="PANTHER" id="PTHR23417:SF14">
    <property type="entry name" value="PENTACOTRIPEPTIDE-REPEAT REGION OF PRORP DOMAIN-CONTAINING PROTEIN"/>
    <property type="match status" value="1"/>
</dbReference>
<dbReference type="GO" id="GO:0008176">
    <property type="term" value="F:tRNA (guanine(46)-N7)-methyltransferase activity"/>
    <property type="evidence" value="ECO:0007669"/>
    <property type="project" value="UniProtKB-UniRule"/>
</dbReference>
<feature type="binding site" evidence="7">
    <location>
        <position position="173"/>
    </location>
    <ligand>
        <name>substrate</name>
    </ligand>
</feature>
<comment type="similarity">
    <text evidence="7">Belongs to the class I-like SAM-binding methyltransferase superfamily. TrmB family.</text>
</comment>
<dbReference type="EC" id="2.1.1.33" evidence="7"/>
<dbReference type="EMBL" id="DSVL01000271">
    <property type="protein sequence ID" value="HFH29598.1"/>
    <property type="molecule type" value="Genomic_DNA"/>
</dbReference>
<dbReference type="GO" id="GO:0043527">
    <property type="term" value="C:tRNA methyltransferase complex"/>
    <property type="evidence" value="ECO:0007669"/>
    <property type="project" value="TreeGrafter"/>
</dbReference>
<evidence type="ECO:0000256" key="6">
    <source>
        <dbReference type="ARBA" id="ARBA00022694"/>
    </source>
</evidence>
<evidence type="ECO:0000313" key="8">
    <source>
        <dbReference type="EMBL" id="HFH29598.1"/>
    </source>
</evidence>
<dbReference type="NCBIfam" id="TIGR00091">
    <property type="entry name" value="tRNA (guanosine(46)-N7)-methyltransferase TrmB"/>
    <property type="match status" value="1"/>
</dbReference>
<comment type="function">
    <text evidence="2 7">Catalyzes the formation of N(7)-methylguanine at position 46 (m7G46) in tRNA.</text>
</comment>
<dbReference type="CDD" id="cd02440">
    <property type="entry name" value="AdoMet_MTases"/>
    <property type="match status" value="1"/>
</dbReference>
<keyword evidence="4 7" id="KW-0808">Transferase</keyword>
<feature type="binding site" evidence="7">
    <location>
        <begin position="208"/>
        <end position="211"/>
    </location>
    <ligand>
        <name>substrate</name>
    </ligand>
</feature>
<reference evidence="8" key="1">
    <citation type="journal article" date="2020" name="mSystems">
        <title>Genome- and Community-Level Interaction Insights into Carbon Utilization and Element Cycling Functions of Hydrothermarchaeota in Hydrothermal Sediment.</title>
        <authorList>
            <person name="Zhou Z."/>
            <person name="Liu Y."/>
            <person name="Xu W."/>
            <person name="Pan J."/>
            <person name="Luo Z.H."/>
            <person name="Li M."/>
        </authorList>
    </citation>
    <scope>NUCLEOTIDE SEQUENCE [LARGE SCALE GENOMIC DNA]</scope>
    <source>
        <strain evidence="8">SpSt-503</strain>
    </source>
</reference>
<dbReference type="Gene3D" id="3.40.50.150">
    <property type="entry name" value="Vaccinia Virus protein VP39"/>
    <property type="match status" value="1"/>
</dbReference>
<accession>A0A7C3I4D7</accession>
<dbReference type="InterPro" id="IPR055361">
    <property type="entry name" value="tRNA_methyltr_TrmB_bact"/>
</dbReference>
<dbReference type="HAMAP" id="MF_01057">
    <property type="entry name" value="tRNA_methyltr_TrmB"/>
    <property type="match status" value="1"/>
</dbReference>
<proteinExistence type="inferred from homology"/>
<dbReference type="UniPathway" id="UPA00989"/>
<evidence type="ECO:0000256" key="3">
    <source>
        <dbReference type="ARBA" id="ARBA00022603"/>
    </source>
</evidence>
<comment type="caution">
    <text evidence="8">The sequence shown here is derived from an EMBL/GenBank/DDBJ whole genome shotgun (WGS) entry which is preliminary data.</text>
</comment>
<dbReference type="Pfam" id="PF02390">
    <property type="entry name" value="Methyltransf_4"/>
    <property type="match status" value="1"/>
</dbReference>
<keyword evidence="6 7" id="KW-0819">tRNA processing</keyword>
<dbReference type="InterPro" id="IPR003358">
    <property type="entry name" value="tRNA_(Gua-N-7)_MeTrfase_Trmb"/>
</dbReference>
<evidence type="ECO:0000256" key="4">
    <source>
        <dbReference type="ARBA" id="ARBA00022679"/>
    </source>
</evidence>
<dbReference type="PANTHER" id="PTHR23417">
    <property type="entry name" value="3-DEOXY-D-MANNO-OCTULOSONIC-ACID TRANSFERASE/TRNA GUANINE-N 7 - -METHYLTRANSFERASE"/>
    <property type="match status" value="1"/>
</dbReference>
<feature type="binding site" evidence="7">
    <location>
        <position position="87"/>
    </location>
    <ligand>
        <name>S-adenosyl-L-methionine</name>
        <dbReference type="ChEBI" id="CHEBI:59789"/>
    </ligand>
</feature>
<dbReference type="AlphaFoldDB" id="A0A7C3I4D7"/>
<gene>
    <name evidence="7 8" type="primary">trmB</name>
    <name evidence="8" type="ORF">ENS59_08835</name>
</gene>